<evidence type="ECO:0000256" key="1">
    <source>
        <dbReference type="SAM" id="MobiDB-lite"/>
    </source>
</evidence>
<dbReference type="PANTHER" id="PTHR36310:SF1">
    <property type="entry name" value="CYCLIN-DEPENDENT PROTEIN KINASE INHIBITOR SMR11"/>
    <property type="match status" value="1"/>
</dbReference>
<feature type="region of interest" description="Disordered" evidence="1">
    <location>
        <begin position="1"/>
        <end position="24"/>
    </location>
</feature>
<dbReference type="EMBL" id="JAUHHV010000009">
    <property type="protein sequence ID" value="KAK1412476.1"/>
    <property type="molecule type" value="Genomic_DNA"/>
</dbReference>
<organism evidence="2 3">
    <name type="scientific">Tagetes erecta</name>
    <name type="common">African marigold</name>
    <dbReference type="NCBI Taxonomy" id="13708"/>
    <lineage>
        <taxon>Eukaryota</taxon>
        <taxon>Viridiplantae</taxon>
        <taxon>Streptophyta</taxon>
        <taxon>Embryophyta</taxon>
        <taxon>Tracheophyta</taxon>
        <taxon>Spermatophyta</taxon>
        <taxon>Magnoliopsida</taxon>
        <taxon>eudicotyledons</taxon>
        <taxon>Gunneridae</taxon>
        <taxon>Pentapetalae</taxon>
        <taxon>asterids</taxon>
        <taxon>campanulids</taxon>
        <taxon>Asterales</taxon>
        <taxon>Asteraceae</taxon>
        <taxon>Asteroideae</taxon>
        <taxon>Heliantheae alliance</taxon>
        <taxon>Tageteae</taxon>
        <taxon>Tagetes</taxon>
    </lineage>
</organism>
<proteinExistence type="predicted"/>
<keyword evidence="3" id="KW-1185">Reference proteome</keyword>
<dbReference type="InterPro" id="IPR038971">
    <property type="entry name" value="SMR11/SMR16"/>
</dbReference>
<dbReference type="PANTHER" id="PTHR36310">
    <property type="entry name" value="CYCLIN-DEPENDENT PROTEIN KINASE INHIBITOR SMR11"/>
    <property type="match status" value="1"/>
</dbReference>
<dbReference type="Proteomes" id="UP001229421">
    <property type="component" value="Unassembled WGS sequence"/>
</dbReference>
<accession>A0AAD8JZU2</accession>
<comment type="caution">
    <text evidence="2">The sequence shown here is derived from an EMBL/GenBank/DDBJ whole genome shotgun (WGS) entry which is preliminary data.</text>
</comment>
<dbReference type="AlphaFoldDB" id="A0AAD8JZU2"/>
<gene>
    <name evidence="2" type="ORF">QVD17_33760</name>
</gene>
<name>A0AAD8JZU2_TARER</name>
<protein>
    <submittedName>
        <fullName evidence="2">Uncharacterized protein</fullName>
    </submittedName>
</protein>
<sequence>MSLDHMEVTENTSIESVQKSDKVSTLMESKNSDAGVNLCPETPCLTKENVKSTSPSTPIDDVLDACGSGSNHLKHPGTSVSKKLEFGPNGMNDSVSENVFENGSLMETVYESVLEAIICNQAEDILAEIMATGSSCDASRDVVMTPPSVARLTGLAEICPGAPVKAKKQIGRLKDVNMSLCRKLDFDSYA</sequence>
<evidence type="ECO:0000313" key="3">
    <source>
        <dbReference type="Proteomes" id="UP001229421"/>
    </source>
</evidence>
<reference evidence="2" key="1">
    <citation type="journal article" date="2023" name="bioRxiv">
        <title>Improved chromosome-level genome assembly for marigold (Tagetes erecta).</title>
        <authorList>
            <person name="Jiang F."/>
            <person name="Yuan L."/>
            <person name="Wang S."/>
            <person name="Wang H."/>
            <person name="Xu D."/>
            <person name="Wang A."/>
            <person name="Fan W."/>
        </authorList>
    </citation>
    <scope>NUCLEOTIDE SEQUENCE</scope>
    <source>
        <strain evidence="2">WSJ</strain>
        <tissue evidence="2">Leaf</tissue>
    </source>
</reference>
<evidence type="ECO:0000313" key="2">
    <source>
        <dbReference type="EMBL" id="KAK1412476.1"/>
    </source>
</evidence>